<dbReference type="InterPro" id="IPR008894">
    <property type="entry name" value="QdtA_cupin_dom"/>
</dbReference>
<dbReference type="GeneID" id="89451843"/>
<dbReference type="InterPro" id="IPR011051">
    <property type="entry name" value="RmlC_Cupin_sf"/>
</dbReference>
<dbReference type="eggNOG" id="COG0662">
    <property type="taxonomic scope" value="Bacteria"/>
</dbReference>
<dbReference type="InterPro" id="IPR014710">
    <property type="entry name" value="RmlC-like_jellyroll"/>
</dbReference>
<dbReference type="OrthoDB" id="9795513at2"/>
<feature type="domain" description="Sugar 3,4-ketoisomerase QdtA cupin" evidence="1">
    <location>
        <begin position="10"/>
        <end position="137"/>
    </location>
</feature>
<dbReference type="HOGENOM" id="CLU_127501_0_0_10"/>
<organism evidence="2 3">
    <name type="scientific">Croceibacter atlanticus (strain ATCC BAA-628 / JCM 21780 / CIP 108009 / IAM 15332 / KCTC 12090 / HTCC2559)</name>
    <dbReference type="NCBI Taxonomy" id="216432"/>
    <lineage>
        <taxon>Bacteria</taxon>
        <taxon>Pseudomonadati</taxon>
        <taxon>Bacteroidota</taxon>
        <taxon>Flavobacteriia</taxon>
        <taxon>Flavobacteriales</taxon>
        <taxon>Flavobacteriaceae</taxon>
        <taxon>Croceibacter</taxon>
    </lineage>
</organism>
<dbReference type="Pfam" id="PF05523">
    <property type="entry name" value="FdtA"/>
    <property type="match status" value="1"/>
</dbReference>
<dbReference type="Proteomes" id="UP000002297">
    <property type="component" value="Chromosome"/>
</dbReference>
<evidence type="ECO:0000313" key="3">
    <source>
        <dbReference type="Proteomes" id="UP000002297"/>
    </source>
</evidence>
<protein>
    <recommendedName>
        <fullName evidence="1">Sugar 3,4-ketoisomerase QdtA cupin domain-containing protein</fullName>
    </recommendedName>
</protein>
<dbReference type="EMBL" id="CP002046">
    <property type="protein sequence ID" value="EAP87119.1"/>
    <property type="molecule type" value="Genomic_DNA"/>
</dbReference>
<reference evidence="2 3" key="1">
    <citation type="journal article" date="2010" name="J. Bacteriol.">
        <title>The complete genome sequence of Croceibacter atlanticus HTCC2559T.</title>
        <authorList>
            <person name="Oh H.M."/>
            <person name="Kang I."/>
            <person name="Ferriera S."/>
            <person name="Giovannoni S.J."/>
            <person name="Cho J.C."/>
        </authorList>
    </citation>
    <scope>NUCLEOTIDE SEQUENCE [LARGE SCALE GENOMIC DNA]</scope>
    <source>
        <strain evidence="3">ATCC BAA-628 / HTCC2559 / KCTC 12090</strain>
    </source>
</reference>
<dbReference type="Gene3D" id="2.60.120.10">
    <property type="entry name" value="Jelly Rolls"/>
    <property type="match status" value="1"/>
</dbReference>
<dbReference type="AlphaFoldDB" id="A3U4F2"/>
<dbReference type="KEGG" id="cat:CA2559_00150"/>
<gene>
    <name evidence="2" type="ordered locus">CA2559_00150</name>
</gene>
<dbReference type="STRING" id="216432.CA2559_00150"/>
<evidence type="ECO:0000313" key="2">
    <source>
        <dbReference type="EMBL" id="EAP87119.1"/>
    </source>
</evidence>
<dbReference type="CDD" id="cd20292">
    <property type="entry name" value="cupin_QdtA-like"/>
    <property type="match status" value="1"/>
</dbReference>
<dbReference type="RefSeq" id="WP_013185801.1">
    <property type="nucleotide sequence ID" value="NC_014230.1"/>
</dbReference>
<dbReference type="SUPFAM" id="SSF51182">
    <property type="entry name" value="RmlC-like cupins"/>
    <property type="match status" value="1"/>
</dbReference>
<keyword evidence="3" id="KW-1185">Reference proteome</keyword>
<name>A3U4F2_CROAH</name>
<accession>A3U4F2</accession>
<evidence type="ECO:0000259" key="1">
    <source>
        <dbReference type="Pfam" id="PF05523"/>
    </source>
</evidence>
<sequence>MTEDKTTVKDVTFLDIPKIIDPRGNLAVIEQQTIPFSHKRVYYLFDVPEGAKRGGHSHIEQSEVLIALNGSFTVIVDDGEDKKRVTLDNPLKGLLIPNGIWRELEDFTKGSVCLVLASDIFEEADYIREYTDFKSSKS</sequence>
<proteinExistence type="predicted"/>